<protein>
    <submittedName>
        <fullName evidence="2">DUF1772 domain-containing protein</fullName>
    </submittedName>
</protein>
<reference evidence="2 3" key="1">
    <citation type="submission" date="2024-09" db="EMBL/GenBank/DDBJ databases">
        <authorList>
            <person name="Sun Q."/>
            <person name="Mori K."/>
        </authorList>
    </citation>
    <scope>NUCLEOTIDE SEQUENCE [LARGE SCALE GENOMIC DNA]</scope>
    <source>
        <strain evidence="2 3">CCM 3426</strain>
    </source>
</reference>
<keyword evidence="3" id="KW-1185">Reference proteome</keyword>
<feature type="transmembrane region" description="Helical" evidence="1">
    <location>
        <begin position="57"/>
        <end position="78"/>
    </location>
</feature>
<organism evidence="2 3">
    <name type="scientific">Nonomuraea spiralis</name>
    <dbReference type="NCBI Taxonomy" id="46182"/>
    <lineage>
        <taxon>Bacteria</taxon>
        <taxon>Bacillati</taxon>
        <taxon>Actinomycetota</taxon>
        <taxon>Actinomycetes</taxon>
        <taxon>Streptosporangiales</taxon>
        <taxon>Streptosporangiaceae</taxon>
        <taxon>Nonomuraea</taxon>
    </lineage>
</organism>
<evidence type="ECO:0000256" key="1">
    <source>
        <dbReference type="SAM" id="Phobius"/>
    </source>
</evidence>
<dbReference type="InterPro" id="IPR013901">
    <property type="entry name" value="Anthrone_oxy"/>
</dbReference>
<sequence length="154" mass="15834">MSVVAVVFSVLALVLNGLMAGVFFAFSTSVMPGLDAVGEEAAAAAMRSANRKILNPAFLSTFTLAPVASLLAGVFLLVAGATGPAVLAFAAAVAYILGSFVVTAAINVPMNNALDAGELAWSAYAPRWTRWNTLRGWASALAVALLGVALYVWN</sequence>
<accession>A0ABV5IS40</accession>
<dbReference type="Pfam" id="PF08592">
    <property type="entry name" value="Anthrone_oxy"/>
    <property type="match status" value="1"/>
</dbReference>
<keyword evidence="1" id="KW-0812">Transmembrane</keyword>
<gene>
    <name evidence="2" type="ORF">ACFFV7_39490</name>
</gene>
<keyword evidence="1" id="KW-0472">Membrane</keyword>
<dbReference type="RefSeq" id="WP_229824975.1">
    <property type="nucleotide sequence ID" value="NZ_BMRC01000036.1"/>
</dbReference>
<keyword evidence="1" id="KW-1133">Transmembrane helix</keyword>
<name>A0ABV5IS40_9ACTN</name>
<feature type="transmembrane region" description="Helical" evidence="1">
    <location>
        <begin position="85"/>
        <end position="106"/>
    </location>
</feature>
<evidence type="ECO:0000313" key="3">
    <source>
        <dbReference type="Proteomes" id="UP001589647"/>
    </source>
</evidence>
<comment type="caution">
    <text evidence="2">The sequence shown here is derived from an EMBL/GenBank/DDBJ whole genome shotgun (WGS) entry which is preliminary data.</text>
</comment>
<feature type="transmembrane region" description="Helical" evidence="1">
    <location>
        <begin position="134"/>
        <end position="153"/>
    </location>
</feature>
<dbReference type="Proteomes" id="UP001589647">
    <property type="component" value="Unassembled WGS sequence"/>
</dbReference>
<proteinExistence type="predicted"/>
<evidence type="ECO:0000313" key="2">
    <source>
        <dbReference type="EMBL" id="MFB9207326.1"/>
    </source>
</evidence>
<dbReference type="EMBL" id="JBHMEI010000049">
    <property type="protein sequence ID" value="MFB9207326.1"/>
    <property type="molecule type" value="Genomic_DNA"/>
</dbReference>